<evidence type="ECO:0000313" key="1">
    <source>
        <dbReference type="EMBL" id="VEI71401.1"/>
    </source>
</evidence>
<organism evidence="1 2">
    <name type="scientific">Serratia fonticola</name>
    <dbReference type="NCBI Taxonomy" id="47917"/>
    <lineage>
        <taxon>Bacteria</taxon>
        <taxon>Pseudomonadati</taxon>
        <taxon>Pseudomonadota</taxon>
        <taxon>Gammaproteobacteria</taxon>
        <taxon>Enterobacterales</taxon>
        <taxon>Yersiniaceae</taxon>
        <taxon>Serratia</taxon>
    </lineage>
</organism>
<accession>A0A3S4X2W6</accession>
<reference evidence="1 2" key="1">
    <citation type="submission" date="2018-12" db="EMBL/GenBank/DDBJ databases">
        <authorList>
            <consortium name="Pathogen Informatics"/>
        </authorList>
    </citation>
    <scope>NUCLEOTIDE SEQUENCE [LARGE SCALE GENOMIC DNA]</scope>
    <source>
        <strain evidence="1 2">NCTC13193</strain>
    </source>
</reference>
<evidence type="ECO:0000313" key="2">
    <source>
        <dbReference type="Proteomes" id="UP000270487"/>
    </source>
</evidence>
<dbReference type="Gene3D" id="3.20.20.70">
    <property type="entry name" value="Aldolase class I"/>
    <property type="match status" value="1"/>
</dbReference>
<dbReference type="Proteomes" id="UP000270487">
    <property type="component" value="Chromosome"/>
</dbReference>
<dbReference type="EMBL" id="LR134492">
    <property type="protein sequence ID" value="VEI71401.1"/>
    <property type="molecule type" value="Genomic_DNA"/>
</dbReference>
<sequence length="33" mass="3703">MPHVYSSIIDPHSGETRAEEVALLLEGIKQILR</sequence>
<protein>
    <submittedName>
        <fullName evidence="1">Uncharacterized protein</fullName>
    </submittedName>
</protein>
<name>A0A3S4X2W6_SERFO</name>
<gene>
    <name evidence="1" type="ORF">NCTC13193_03327</name>
</gene>
<dbReference type="AlphaFoldDB" id="A0A3S4X2W6"/>
<dbReference type="InterPro" id="IPR013785">
    <property type="entry name" value="Aldolase_TIM"/>
</dbReference>
<proteinExistence type="predicted"/>